<gene>
    <name evidence="2" type="ORF">MCOR_50776</name>
</gene>
<dbReference type="PANTHER" id="PTHR47027:SF20">
    <property type="entry name" value="REVERSE TRANSCRIPTASE-LIKE PROTEIN WITH RNA-DIRECTED DNA POLYMERASE DOMAIN"/>
    <property type="match status" value="1"/>
</dbReference>
<keyword evidence="3" id="KW-1185">Reference proteome</keyword>
<dbReference type="Pfam" id="PF00078">
    <property type="entry name" value="RVT_1"/>
    <property type="match status" value="1"/>
</dbReference>
<evidence type="ECO:0000313" key="3">
    <source>
        <dbReference type="Proteomes" id="UP000507470"/>
    </source>
</evidence>
<dbReference type="PANTHER" id="PTHR47027">
    <property type="entry name" value="REVERSE TRANSCRIPTASE DOMAIN-CONTAINING PROTEIN"/>
    <property type="match status" value="1"/>
</dbReference>
<reference evidence="2 3" key="1">
    <citation type="submission" date="2020-06" db="EMBL/GenBank/DDBJ databases">
        <authorList>
            <person name="Li R."/>
            <person name="Bekaert M."/>
        </authorList>
    </citation>
    <scope>NUCLEOTIDE SEQUENCE [LARGE SCALE GENOMIC DNA]</scope>
    <source>
        <strain evidence="3">wild</strain>
    </source>
</reference>
<sequence>MSIQVKWNNNLSGEVKVTQGVRQGAKLSTVLYKRYNNNILEALERSDIGAKIGNIKVMAPTCADDIAVLAENQHEVQALLDIVENCTKRDLVTINPNKSDLVPITKCQSNFSVYLGKDEITQKSETKHLGLIRNSKNKLNAEDRLKLARKTLYALLGPELHAMKGMSPIVAYKIWKTYVIPRALYGIEVMNFTESDILKLERLQLKVCRQIQGLPDRTANIATYSLLGVEPVEVVVDRLILTFLGNLLHNKETLEFKILERQLRMAKRNGQSYIIKVIQRLEKYGLPEIETLLENELNTLKWKKTVKKHIIHYWDDKWQEEKQQKSTLKLLHIQSHAIGNAHQIWKSVPNCHIEVKKAEVKARLLTGTYTLQVNKAKFSNNKETTKCKMCLNDTEDIEHFLLICDR</sequence>
<dbReference type="AlphaFoldDB" id="A0A6J8ECV1"/>
<dbReference type="PROSITE" id="PS50878">
    <property type="entry name" value="RT_POL"/>
    <property type="match status" value="1"/>
</dbReference>
<evidence type="ECO:0000259" key="1">
    <source>
        <dbReference type="PROSITE" id="PS50878"/>
    </source>
</evidence>
<name>A0A6J8ECV1_MYTCO</name>
<dbReference type="InterPro" id="IPR000477">
    <property type="entry name" value="RT_dom"/>
</dbReference>
<dbReference type="EMBL" id="CACVKT020008911">
    <property type="protein sequence ID" value="CAC5418330.1"/>
    <property type="molecule type" value="Genomic_DNA"/>
</dbReference>
<dbReference type="OrthoDB" id="425681at2759"/>
<organism evidence="2 3">
    <name type="scientific">Mytilus coruscus</name>
    <name type="common">Sea mussel</name>
    <dbReference type="NCBI Taxonomy" id="42192"/>
    <lineage>
        <taxon>Eukaryota</taxon>
        <taxon>Metazoa</taxon>
        <taxon>Spiralia</taxon>
        <taxon>Lophotrochozoa</taxon>
        <taxon>Mollusca</taxon>
        <taxon>Bivalvia</taxon>
        <taxon>Autobranchia</taxon>
        <taxon>Pteriomorphia</taxon>
        <taxon>Mytilida</taxon>
        <taxon>Mytiloidea</taxon>
        <taxon>Mytilidae</taxon>
        <taxon>Mytilinae</taxon>
        <taxon>Mytilus</taxon>
    </lineage>
</organism>
<accession>A0A6J8ECV1</accession>
<protein>
    <recommendedName>
        <fullName evidence="1">Reverse transcriptase domain-containing protein</fullName>
    </recommendedName>
</protein>
<dbReference type="Proteomes" id="UP000507470">
    <property type="component" value="Unassembled WGS sequence"/>
</dbReference>
<evidence type="ECO:0000313" key="2">
    <source>
        <dbReference type="EMBL" id="CAC5418330.1"/>
    </source>
</evidence>
<feature type="domain" description="Reverse transcriptase" evidence="1">
    <location>
        <begin position="1"/>
        <end position="119"/>
    </location>
</feature>
<proteinExistence type="predicted"/>